<protein>
    <submittedName>
        <fullName evidence="1">Uncharacterized protein</fullName>
    </submittedName>
</protein>
<proteinExistence type="predicted"/>
<evidence type="ECO:0000313" key="1">
    <source>
        <dbReference type="EMBL" id="MBK7673326.1"/>
    </source>
</evidence>
<dbReference type="AlphaFoldDB" id="A0A935UDX0"/>
<accession>A0A935UDX0</accession>
<dbReference type="EMBL" id="JADJMH010000001">
    <property type="protein sequence ID" value="MBK7673326.1"/>
    <property type="molecule type" value="Genomic_DNA"/>
</dbReference>
<reference evidence="1 2" key="1">
    <citation type="submission" date="2020-10" db="EMBL/GenBank/DDBJ databases">
        <title>Connecting structure to function with the recovery of over 1000 high-quality activated sludge metagenome-assembled genomes encoding full-length rRNA genes using long-read sequencing.</title>
        <authorList>
            <person name="Singleton C.M."/>
            <person name="Petriglieri F."/>
            <person name="Kristensen J.M."/>
            <person name="Kirkegaard R.H."/>
            <person name="Michaelsen T.Y."/>
            <person name="Andersen M.H."/>
            <person name="Karst S.M."/>
            <person name="Dueholm M.S."/>
            <person name="Nielsen P.H."/>
            <person name="Albertsen M."/>
        </authorList>
    </citation>
    <scope>NUCLEOTIDE SEQUENCE [LARGE SCALE GENOMIC DNA]</scope>
    <source>
        <strain evidence="1">EsbW_18-Q3-R4-48_BATAC.285</strain>
    </source>
</reference>
<sequence>MKVLANLLFFVTLYLVYLVHERESAPTVALLVAASVIGVVGKIVQLKGRSCLTAYRDARARLIYERIANGEQVNGDTFLYLRPFHSTMNLTVSNPRAQSSGTLESLAEDRVVELESVLRTSLDPFGTLVGLGLPGESEGAGRILTTEENWRAAFQKLAEAARLLILLPSSRPGTLEEIIYLLRNGLLGKTLFIMPSNTMSAYDAKNEWTKTANTLSELGLHLPAYSAEGRILAFRANGEIFDSPMELSSKARLTPAISAAASWLGSRCVAAPCRSRRTTRPCRRLWRSRSISC</sequence>
<evidence type="ECO:0000313" key="2">
    <source>
        <dbReference type="Proteomes" id="UP000697998"/>
    </source>
</evidence>
<comment type="caution">
    <text evidence="1">The sequence shown here is derived from an EMBL/GenBank/DDBJ whole genome shotgun (WGS) entry which is preliminary data.</text>
</comment>
<dbReference type="Proteomes" id="UP000697998">
    <property type="component" value="Unassembled WGS sequence"/>
</dbReference>
<organism evidence="1 2">
    <name type="scientific">Candidatus Accumulibacter proximus</name>
    <dbReference type="NCBI Taxonomy" id="2954385"/>
    <lineage>
        <taxon>Bacteria</taxon>
        <taxon>Pseudomonadati</taxon>
        <taxon>Pseudomonadota</taxon>
        <taxon>Betaproteobacteria</taxon>
        <taxon>Candidatus Accumulibacter</taxon>
    </lineage>
</organism>
<name>A0A935UDX0_9PROT</name>
<gene>
    <name evidence="1" type="ORF">IPJ27_00355</name>
</gene>